<reference evidence="3" key="1">
    <citation type="submission" date="2023-08" db="EMBL/GenBank/DDBJ databases">
        <authorList>
            <person name="Messyasz A."/>
            <person name="Mannisto M.K."/>
            <person name="Kerkhof L.J."/>
            <person name="Haggblom M."/>
        </authorList>
    </citation>
    <scope>NUCLEOTIDE SEQUENCE</scope>
    <source>
        <strain evidence="3">X5P6</strain>
    </source>
</reference>
<proteinExistence type="predicted"/>
<dbReference type="PANTHER" id="PTHR48100">
    <property type="entry name" value="BROAD-SPECIFICITY PHOSPHATASE YOR283W-RELATED"/>
    <property type="match status" value="1"/>
</dbReference>
<dbReference type="PANTHER" id="PTHR48100:SF15">
    <property type="entry name" value="SEDOHEPTULOSE 1,7-BISPHOSPHATASE"/>
    <property type="match status" value="1"/>
</dbReference>
<dbReference type="SUPFAM" id="SSF53254">
    <property type="entry name" value="Phosphoglycerate mutase-like"/>
    <property type="match status" value="1"/>
</dbReference>
<reference evidence="3" key="2">
    <citation type="journal article" date="2024" name="Environ. Microbiol.">
        <title>Genome analysis and description of Tunturibacter gen. nov. expands the diversity of Terriglobia in tundra soils.</title>
        <authorList>
            <person name="Messyasz A."/>
            <person name="Mannisto M.K."/>
            <person name="Kerkhof L.J."/>
            <person name="Haggblom M.M."/>
        </authorList>
    </citation>
    <scope>NUCLEOTIDE SEQUENCE</scope>
    <source>
        <strain evidence="3">X5P6</strain>
    </source>
</reference>
<feature type="binding site" evidence="2">
    <location>
        <begin position="92"/>
        <end position="95"/>
    </location>
    <ligand>
        <name>substrate</name>
    </ligand>
</feature>
<sequence>MVELEEEVGMSVGTELWLVRHGETEWSLSGAHTSRTDIPLTDHGRKRAEELRDYLKGTKFDAVFESPMQRARETCAIAGFGDQAVVENGLKEWDYGVYEGKTTKEIQATIPGWSVWKNEIVDGETVEHVGERADGVIARALAAAPQGGKVALFAHAHILRILAARWIGLDATGGSLLALGTGSVSVMGWERETRVISSWNRGFE</sequence>
<dbReference type="Gene3D" id="3.40.50.1240">
    <property type="entry name" value="Phosphoglycerate mutase-like"/>
    <property type="match status" value="1"/>
</dbReference>
<dbReference type="GO" id="GO:0101006">
    <property type="term" value="F:protein histidine phosphatase activity"/>
    <property type="evidence" value="ECO:0007669"/>
    <property type="project" value="TreeGrafter"/>
</dbReference>
<feature type="binding site" evidence="2">
    <location>
        <position position="70"/>
    </location>
    <ligand>
        <name>substrate</name>
    </ligand>
</feature>
<dbReference type="CDD" id="cd07067">
    <property type="entry name" value="HP_PGM_like"/>
    <property type="match status" value="1"/>
</dbReference>
<dbReference type="InterPro" id="IPR029033">
    <property type="entry name" value="His_PPase_superfam"/>
</dbReference>
<dbReference type="InterPro" id="IPR050275">
    <property type="entry name" value="PGM_Phosphatase"/>
</dbReference>
<gene>
    <name evidence="3" type="ORF">RBB77_13025</name>
</gene>
<dbReference type="EMBL" id="CP132942">
    <property type="protein sequence ID" value="XCB31380.1"/>
    <property type="molecule type" value="Genomic_DNA"/>
</dbReference>
<dbReference type="GO" id="GO:0070297">
    <property type="term" value="P:regulation of phosphorelay signal transduction system"/>
    <property type="evidence" value="ECO:0007669"/>
    <property type="project" value="TreeGrafter"/>
</dbReference>
<protein>
    <submittedName>
        <fullName evidence="3">Histidine phosphatase family protein</fullName>
        <ecNumber evidence="3">3.1.3.-</ecNumber>
    </submittedName>
</protein>
<dbReference type="KEGG" id="tpsc:RBB77_13025"/>
<dbReference type="RefSeq" id="WP_353062223.1">
    <property type="nucleotide sequence ID" value="NZ_CP132942.1"/>
</dbReference>
<evidence type="ECO:0000256" key="2">
    <source>
        <dbReference type="PIRSR" id="PIRSR613078-2"/>
    </source>
</evidence>
<dbReference type="Pfam" id="PF00300">
    <property type="entry name" value="His_Phos_1"/>
    <property type="match status" value="1"/>
</dbReference>
<feature type="active site" description="Proton donor/acceptor" evidence="1">
    <location>
        <position position="92"/>
    </location>
</feature>
<evidence type="ECO:0000313" key="3">
    <source>
        <dbReference type="EMBL" id="XCB31380.1"/>
    </source>
</evidence>
<accession>A0AAU7ZKN8</accession>
<evidence type="ECO:0000256" key="1">
    <source>
        <dbReference type="PIRSR" id="PIRSR613078-1"/>
    </source>
</evidence>
<organism evidence="3">
    <name type="scientific">Tunturiibacter psychrotolerans</name>
    <dbReference type="NCBI Taxonomy" id="3069686"/>
    <lineage>
        <taxon>Bacteria</taxon>
        <taxon>Pseudomonadati</taxon>
        <taxon>Acidobacteriota</taxon>
        <taxon>Terriglobia</taxon>
        <taxon>Terriglobales</taxon>
        <taxon>Acidobacteriaceae</taxon>
        <taxon>Tunturiibacter</taxon>
    </lineage>
</organism>
<keyword evidence="3" id="KW-0378">Hydrolase</keyword>
<dbReference type="SMART" id="SM00855">
    <property type="entry name" value="PGAM"/>
    <property type="match status" value="1"/>
</dbReference>
<dbReference type="AlphaFoldDB" id="A0AAU7ZKN8"/>
<dbReference type="EC" id="3.1.3.-" evidence="3"/>
<feature type="active site" description="Tele-phosphohistidine intermediate" evidence="1">
    <location>
        <position position="21"/>
    </location>
</feature>
<dbReference type="InterPro" id="IPR013078">
    <property type="entry name" value="His_Pase_superF_clade-1"/>
</dbReference>
<name>A0AAU7ZKN8_9BACT</name>